<dbReference type="Pfam" id="PF00704">
    <property type="entry name" value="Glyco_hydro_18"/>
    <property type="match status" value="1"/>
</dbReference>
<dbReference type="Gene3D" id="3.10.50.10">
    <property type="match status" value="1"/>
</dbReference>
<evidence type="ECO:0000256" key="2">
    <source>
        <dbReference type="ARBA" id="ARBA00023295"/>
    </source>
</evidence>
<dbReference type="InterPro" id="IPR001223">
    <property type="entry name" value="Glyco_hydro18_cat"/>
</dbReference>
<feature type="domain" description="LysM" evidence="3">
    <location>
        <begin position="108"/>
        <end position="152"/>
    </location>
</feature>
<sequence length="481" mass="53715">MEMTLSEVVFVKIHVVKSGDTLWRISQMYGVTINQIIAANGLDNPNRLVLGEALVIPAPYQQYVVQSGDTLWAISQRLGVSLQEIIEANQLTDPSKLFVGQVLTIPVVYHTVQSGETLWAIANRYGTTVQAIVQANQIQNAAMIYVGQRLRIPEAPKPVIEVNAYVTTMEQAGADIVAPLTPFFTFISPFSHSVGADGSLAPLKDEAIIRTAKERNVAPLLAITNFVGSQFSAERAALILGTPEIQDKLINNILTMLKEKGYVGVNIDFEYVNPSDRENYNNFLRKVVSRLRPQGYSVSTALAPKITAGQKGQLYEAHDYKAHGEIVDFVVIMTYEWGWIGGRPWAVAPINEVKKVLDYAVTEIPRNKIVMGVPLYGYDWRIPWVKGTYARIISPKQAVDIAAKYGVSISYDETYQSPYFHYTDASGQQHEVWFEDARSMQVKYDTVKAYNLRGISYWVLGNAFPQNWPVQAANFAVKKIQ</sequence>
<feature type="domain" description="LysM" evidence="3">
    <location>
        <begin position="61"/>
        <end position="105"/>
    </location>
</feature>
<dbReference type="Gene3D" id="3.10.350.10">
    <property type="entry name" value="LysM domain"/>
    <property type="match status" value="3"/>
</dbReference>
<dbReference type="PROSITE" id="PS51910">
    <property type="entry name" value="GH18_2"/>
    <property type="match status" value="1"/>
</dbReference>
<dbReference type="SMART" id="SM00636">
    <property type="entry name" value="Glyco_18"/>
    <property type="match status" value="1"/>
</dbReference>
<evidence type="ECO:0000259" key="4">
    <source>
        <dbReference type="PROSITE" id="PS51910"/>
    </source>
</evidence>
<dbReference type="PANTHER" id="PTHR46066">
    <property type="entry name" value="CHITINASE DOMAIN-CONTAINING PROTEIN 1 FAMILY MEMBER"/>
    <property type="match status" value="1"/>
</dbReference>
<dbReference type="Pfam" id="PF01476">
    <property type="entry name" value="LysM"/>
    <property type="match status" value="3"/>
</dbReference>
<accession>A0ABQ3N9X1</accession>
<reference evidence="5 6" key="1">
    <citation type="journal article" date="2022" name="Int. J. Syst. Evol. Microbiol.">
        <title>Neobacillus kokaensis sp. nov., isolated from soil.</title>
        <authorList>
            <person name="Yuki K."/>
            <person name="Matsubara H."/>
            <person name="Yamaguchi S."/>
        </authorList>
    </citation>
    <scope>NUCLEOTIDE SEQUENCE [LARGE SCALE GENOMIC DNA]</scope>
    <source>
        <strain evidence="5 6">LOB 377</strain>
    </source>
</reference>
<dbReference type="EMBL" id="BNDS01000026">
    <property type="protein sequence ID" value="GHI00654.1"/>
    <property type="molecule type" value="Genomic_DNA"/>
</dbReference>
<dbReference type="Gene3D" id="3.20.20.80">
    <property type="entry name" value="Glycosidases"/>
    <property type="match status" value="1"/>
</dbReference>
<dbReference type="InterPro" id="IPR018392">
    <property type="entry name" value="LysM"/>
</dbReference>
<evidence type="ECO:0000313" key="6">
    <source>
        <dbReference type="Proteomes" id="UP000637074"/>
    </source>
</evidence>
<gene>
    <name evidence="5" type="ORF">AM1BK_41960</name>
</gene>
<evidence type="ECO:0000256" key="1">
    <source>
        <dbReference type="ARBA" id="ARBA00022801"/>
    </source>
</evidence>
<dbReference type="SMART" id="SM00257">
    <property type="entry name" value="LysM"/>
    <property type="match status" value="3"/>
</dbReference>
<dbReference type="PROSITE" id="PS51782">
    <property type="entry name" value="LYSM"/>
    <property type="match status" value="3"/>
</dbReference>
<dbReference type="CDD" id="cd00118">
    <property type="entry name" value="LysM"/>
    <property type="match status" value="3"/>
</dbReference>
<name>A0ABQ3N9X1_9BACI</name>
<proteinExistence type="predicted"/>
<dbReference type="SUPFAM" id="SSF54106">
    <property type="entry name" value="LysM domain"/>
    <property type="match status" value="3"/>
</dbReference>
<evidence type="ECO:0000259" key="3">
    <source>
        <dbReference type="PROSITE" id="PS51782"/>
    </source>
</evidence>
<dbReference type="InterPro" id="IPR017853">
    <property type="entry name" value="GH"/>
</dbReference>
<dbReference type="InterPro" id="IPR036779">
    <property type="entry name" value="LysM_dom_sf"/>
</dbReference>
<keyword evidence="2" id="KW-0326">Glycosidase</keyword>
<dbReference type="Proteomes" id="UP000637074">
    <property type="component" value="Unassembled WGS sequence"/>
</dbReference>
<protein>
    <submittedName>
        <fullName evidence="5">Germination protein</fullName>
    </submittedName>
</protein>
<dbReference type="InterPro" id="IPR041704">
    <property type="entry name" value="CFLE_GH18"/>
</dbReference>
<comment type="caution">
    <text evidence="5">The sequence shown here is derived from an EMBL/GenBank/DDBJ whole genome shotgun (WGS) entry which is preliminary data.</text>
</comment>
<keyword evidence="1" id="KW-0378">Hydrolase</keyword>
<organism evidence="5 6">
    <name type="scientific">Neobacillus kokaensis</name>
    <dbReference type="NCBI Taxonomy" id="2759023"/>
    <lineage>
        <taxon>Bacteria</taxon>
        <taxon>Bacillati</taxon>
        <taxon>Bacillota</taxon>
        <taxon>Bacilli</taxon>
        <taxon>Bacillales</taxon>
        <taxon>Bacillaceae</taxon>
        <taxon>Neobacillus</taxon>
    </lineage>
</organism>
<dbReference type="SUPFAM" id="SSF51445">
    <property type="entry name" value="(Trans)glycosidases"/>
    <property type="match status" value="1"/>
</dbReference>
<keyword evidence="6" id="KW-1185">Reference proteome</keyword>
<dbReference type="InterPro" id="IPR011583">
    <property type="entry name" value="Chitinase_II/V-like_cat"/>
</dbReference>
<dbReference type="InterPro" id="IPR029070">
    <property type="entry name" value="Chitinase_insertion_sf"/>
</dbReference>
<dbReference type="CDD" id="cd02874">
    <property type="entry name" value="GH18_CFLE_spore_hydrolase"/>
    <property type="match status" value="1"/>
</dbReference>
<dbReference type="PANTHER" id="PTHR46066:SF2">
    <property type="entry name" value="CHITINASE DOMAIN-CONTAINING PROTEIN 1"/>
    <property type="match status" value="1"/>
</dbReference>
<feature type="domain" description="GH18" evidence="4">
    <location>
        <begin position="160"/>
        <end position="481"/>
    </location>
</feature>
<evidence type="ECO:0000313" key="5">
    <source>
        <dbReference type="EMBL" id="GHI00654.1"/>
    </source>
</evidence>
<feature type="domain" description="LysM" evidence="3">
    <location>
        <begin position="12"/>
        <end position="56"/>
    </location>
</feature>